<name>A0A2N8PTT2_ENTAV</name>
<dbReference type="GO" id="GO:0003961">
    <property type="term" value="F:O-acetylhomoserine aminocarboxypropyltransferase activity"/>
    <property type="evidence" value="ECO:0007669"/>
    <property type="project" value="TreeGrafter"/>
</dbReference>
<evidence type="ECO:0000313" key="6">
    <source>
        <dbReference type="Proteomes" id="UP000288388"/>
    </source>
</evidence>
<dbReference type="Proteomes" id="UP000288388">
    <property type="component" value="Unassembled WGS sequence"/>
</dbReference>
<organism evidence="5 6">
    <name type="scientific">Enterococcus avium</name>
    <name type="common">Streptococcus avium</name>
    <dbReference type="NCBI Taxonomy" id="33945"/>
    <lineage>
        <taxon>Bacteria</taxon>
        <taxon>Bacillati</taxon>
        <taxon>Bacillota</taxon>
        <taxon>Bacilli</taxon>
        <taxon>Lactobacillales</taxon>
        <taxon>Enterococcaceae</taxon>
        <taxon>Enterococcus</taxon>
    </lineage>
</organism>
<dbReference type="Proteomes" id="UP001264335">
    <property type="component" value="Unassembled WGS sequence"/>
</dbReference>
<dbReference type="SUPFAM" id="SSF53383">
    <property type="entry name" value="PLP-dependent transferases"/>
    <property type="match status" value="1"/>
</dbReference>
<protein>
    <submittedName>
        <fullName evidence="5">Aminotransferase class V-fold PLP-dependent enzyme</fullName>
    </submittedName>
</protein>
<reference evidence="3 7" key="2">
    <citation type="submission" date="2023-03" db="EMBL/GenBank/DDBJ databases">
        <authorList>
            <person name="Shen W."/>
            <person name="Cai J."/>
        </authorList>
    </citation>
    <scope>NUCLEOTIDE SEQUENCE</scope>
    <source>
        <strain evidence="3">P33-2</strain>
        <strain evidence="4 7">Y2</strain>
    </source>
</reference>
<dbReference type="GO" id="GO:0004124">
    <property type="term" value="F:cysteine synthase activity"/>
    <property type="evidence" value="ECO:0007669"/>
    <property type="project" value="TreeGrafter"/>
</dbReference>
<evidence type="ECO:0000313" key="7">
    <source>
        <dbReference type="Proteomes" id="UP001264335"/>
    </source>
</evidence>
<dbReference type="InterPro" id="IPR054718">
    <property type="entry name" value="YhfS-like_C"/>
</dbReference>
<dbReference type="Proteomes" id="UP001260773">
    <property type="component" value="Unassembled WGS sequence"/>
</dbReference>
<gene>
    <name evidence="5" type="ORF">EK398_18770</name>
    <name evidence="3" type="ORF">P7D43_20585</name>
    <name evidence="4" type="ORF">P7D79_21895</name>
</gene>
<dbReference type="EMBL" id="RYZS01000002">
    <property type="protein sequence ID" value="RVU92558.1"/>
    <property type="molecule type" value="Genomic_DNA"/>
</dbReference>
<evidence type="ECO:0000259" key="1">
    <source>
        <dbReference type="Pfam" id="PF00266"/>
    </source>
</evidence>
<dbReference type="InterPro" id="IPR015424">
    <property type="entry name" value="PyrdxlP-dep_Trfase"/>
</dbReference>
<dbReference type="AlphaFoldDB" id="A0A2N8PTT2"/>
<dbReference type="GO" id="GO:0071269">
    <property type="term" value="P:L-homocysteine biosynthetic process"/>
    <property type="evidence" value="ECO:0007669"/>
    <property type="project" value="TreeGrafter"/>
</dbReference>
<dbReference type="GO" id="GO:0006535">
    <property type="term" value="P:cysteine biosynthetic process from serine"/>
    <property type="evidence" value="ECO:0007669"/>
    <property type="project" value="TreeGrafter"/>
</dbReference>
<dbReference type="PANTHER" id="PTHR43797:SF2">
    <property type="entry name" value="HOMOCYSTEINE_CYSTEINE SYNTHASE"/>
    <property type="match status" value="1"/>
</dbReference>
<keyword evidence="5" id="KW-0032">Aminotransferase</keyword>
<keyword evidence="5" id="KW-0808">Transferase</keyword>
<feature type="domain" description="YhfS-like C-terminal" evidence="2">
    <location>
        <begin position="256"/>
        <end position="356"/>
    </location>
</feature>
<feature type="domain" description="Aminotransferase class V" evidence="1">
    <location>
        <begin position="51"/>
        <end position="226"/>
    </location>
</feature>
<dbReference type="GO" id="GO:0008483">
    <property type="term" value="F:transaminase activity"/>
    <property type="evidence" value="ECO:0007669"/>
    <property type="project" value="UniProtKB-KW"/>
</dbReference>
<dbReference type="Gene3D" id="3.40.640.10">
    <property type="entry name" value="Type I PLP-dependent aspartate aminotransferase-like (Major domain)"/>
    <property type="match status" value="1"/>
</dbReference>
<comment type="caution">
    <text evidence="5">The sequence shown here is derived from an EMBL/GenBank/DDBJ whole genome shotgun (WGS) entry which is preliminary data.</text>
</comment>
<accession>A0A2N8PTT2</accession>
<evidence type="ECO:0000313" key="3">
    <source>
        <dbReference type="EMBL" id="MDT2404770.1"/>
    </source>
</evidence>
<dbReference type="InterPro" id="IPR000192">
    <property type="entry name" value="Aminotrans_V_dom"/>
</dbReference>
<evidence type="ECO:0000259" key="2">
    <source>
        <dbReference type="Pfam" id="PF22475"/>
    </source>
</evidence>
<sequence>MEAFPLKSLTIEEATDLQFKLVDSITHYFSGDEILTRGDLGVVKELNQPRMTNKVEKVLADFFNAEAAMLVRGSGTNAIRLALHAVVGTGKTILVHDAPVYPTTQVSIDMLGIHLVYADFNDFNSVTEVLQENKVDGILIQVTRQKIDDSYDLKKLISHIRSMNKKIPIVTDDNYSALKTEGIGSQFGATLACFSTFKLLGPEGIGCIVGARGAIKRLKQENYSGGGQVQGHESLDVLRGMIYAPVSLAISAKVSEEVSDRINRHEIEGLEAAFIVNAQSKVIVVKLTKPYAKKIIEAATKFGALPNPVGAESKYEFAPLVYRVSGTFRKADPAAEDTMIRINPNRAGADTIINILKKAMASI</sequence>
<proteinExistence type="predicted"/>
<dbReference type="PANTHER" id="PTHR43797">
    <property type="entry name" value="HOMOCYSTEINE/CYSTEINE SYNTHASE"/>
    <property type="match status" value="1"/>
</dbReference>
<dbReference type="RefSeq" id="WP_048719719.1">
    <property type="nucleotide sequence ID" value="NZ_JADPDV010000153.1"/>
</dbReference>
<dbReference type="Pfam" id="PF00266">
    <property type="entry name" value="Aminotran_5"/>
    <property type="match status" value="1"/>
</dbReference>
<dbReference type="Pfam" id="PF22475">
    <property type="entry name" value="YhfS-like_C"/>
    <property type="match status" value="1"/>
</dbReference>
<dbReference type="InterPro" id="IPR006235">
    <property type="entry name" value="OAc-hSer/O-AcSer_sulfhydrylase"/>
</dbReference>
<dbReference type="Gene3D" id="3.90.1150.130">
    <property type="match status" value="1"/>
</dbReference>
<dbReference type="EMBL" id="JARPWY010000113">
    <property type="protein sequence ID" value="MDT2516878.1"/>
    <property type="molecule type" value="Genomic_DNA"/>
</dbReference>
<dbReference type="GO" id="GO:0005737">
    <property type="term" value="C:cytoplasm"/>
    <property type="evidence" value="ECO:0007669"/>
    <property type="project" value="TreeGrafter"/>
</dbReference>
<reference evidence="5 6" key="1">
    <citation type="submission" date="2018-12" db="EMBL/GenBank/DDBJ databases">
        <title>A novel vanA-carrying plasmid in a clinical isolate of Enterococcus avium.</title>
        <authorList>
            <person name="Bernasconi O.J."/>
            <person name="Luzzaro F."/>
            <person name="Endimiani A."/>
        </authorList>
    </citation>
    <scope>NUCLEOTIDE SEQUENCE [LARGE SCALE GENOMIC DNA]</scope>
    <source>
        <strain evidence="5 6">LC0559/18</strain>
    </source>
</reference>
<evidence type="ECO:0000313" key="5">
    <source>
        <dbReference type="EMBL" id="RVU92558.1"/>
    </source>
</evidence>
<dbReference type="EMBL" id="JARPWH010000133">
    <property type="protein sequence ID" value="MDT2404770.1"/>
    <property type="molecule type" value="Genomic_DNA"/>
</dbReference>
<dbReference type="InterPro" id="IPR015421">
    <property type="entry name" value="PyrdxlP-dep_Trfase_major"/>
</dbReference>
<evidence type="ECO:0000313" key="4">
    <source>
        <dbReference type="EMBL" id="MDT2516878.1"/>
    </source>
</evidence>